<dbReference type="RefSeq" id="WP_379016937.1">
    <property type="nucleotide sequence ID" value="NZ_JBHUGY010000004.1"/>
</dbReference>
<gene>
    <name evidence="3" type="ORF">ACFSQT_03050</name>
</gene>
<feature type="transmembrane region" description="Helical" evidence="2">
    <location>
        <begin position="20"/>
        <end position="39"/>
    </location>
</feature>
<keyword evidence="2" id="KW-0472">Membrane</keyword>
<evidence type="ECO:0000256" key="2">
    <source>
        <dbReference type="SAM" id="Phobius"/>
    </source>
</evidence>
<keyword evidence="4" id="KW-1185">Reference proteome</keyword>
<feature type="non-terminal residue" evidence="3">
    <location>
        <position position="164"/>
    </location>
</feature>
<reference evidence="4" key="1">
    <citation type="journal article" date="2019" name="Int. J. Syst. Evol. Microbiol.">
        <title>The Global Catalogue of Microorganisms (GCM) 10K type strain sequencing project: providing services to taxonomists for standard genome sequencing and annotation.</title>
        <authorList>
            <consortium name="The Broad Institute Genomics Platform"/>
            <consortium name="The Broad Institute Genome Sequencing Center for Infectious Disease"/>
            <person name="Wu L."/>
            <person name="Ma J."/>
        </authorList>
    </citation>
    <scope>NUCLEOTIDE SEQUENCE [LARGE SCALE GENOMIC DNA]</scope>
    <source>
        <strain evidence="4">CGMCC 1.16226</strain>
    </source>
</reference>
<organism evidence="3 4">
    <name type="scientific">Mesorhizobium calcicola</name>
    <dbReference type="NCBI Taxonomy" id="1300310"/>
    <lineage>
        <taxon>Bacteria</taxon>
        <taxon>Pseudomonadati</taxon>
        <taxon>Pseudomonadota</taxon>
        <taxon>Alphaproteobacteria</taxon>
        <taxon>Hyphomicrobiales</taxon>
        <taxon>Phyllobacteriaceae</taxon>
        <taxon>Mesorhizobium</taxon>
    </lineage>
</organism>
<evidence type="ECO:0000313" key="4">
    <source>
        <dbReference type="Proteomes" id="UP001597349"/>
    </source>
</evidence>
<proteinExistence type="predicted"/>
<evidence type="ECO:0000313" key="3">
    <source>
        <dbReference type="EMBL" id="MFD2052133.1"/>
    </source>
</evidence>
<comment type="caution">
    <text evidence="3">The sequence shown here is derived from an EMBL/GenBank/DDBJ whole genome shotgun (WGS) entry which is preliminary data.</text>
</comment>
<sequence>MSLGDAAATYSLLTVGDGLVAQIPALLVAVAAGTMVTRVGSADGTGDLGQQITSQLLRDARALALAAVIMVGLAMVPGFPAIVFLILGACFGAGAYAINRRTAQESEPKDIGQIATPEPGNSTSLSAIPTGTLPPSYRVVVRFGIELGRSIPEPEFAALADDVR</sequence>
<dbReference type="Proteomes" id="UP001597349">
    <property type="component" value="Unassembled WGS sequence"/>
</dbReference>
<dbReference type="PANTHER" id="PTHR30161:SF1">
    <property type="entry name" value="FLAGELLAR BIOSYNTHESIS PROTEIN FLHA-RELATED"/>
    <property type="match status" value="1"/>
</dbReference>
<keyword evidence="2" id="KW-1133">Transmembrane helix</keyword>
<dbReference type="PANTHER" id="PTHR30161">
    <property type="entry name" value="FLAGELLAR EXPORT PROTEIN, MEMBRANE FLHA SUBUNIT-RELATED"/>
    <property type="match status" value="1"/>
</dbReference>
<name>A0ABW4W7P7_9HYPH</name>
<accession>A0ABW4W7P7</accession>
<dbReference type="EMBL" id="JBHUGY010000004">
    <property type="protein sequence ID" value="MFD2052133.1"/>
    <property type="molecule type" value="Genomic_DNA"/>
</dbReference>
<feature type="region of interest" description="Disordered" evidence="1">
    <location>
        <begin position="107"/>
        <end position="128"/>
    </location>
</feature>
<dbReference type="InterPro" id="IPR001712">
    <property type="entry name" value="T3SS_FHIPEP"/>
</dbReference>
<feature type="transmembrane region" description="Helical" evidence="2">
    <location>
        <begin position="60"/>
        <end position="76"/>
    </location>
</feature>
<dbReference type="Pfam" id="PF00771">
    <property type="entry name" value="FHIPEP"/>
    <property type="match status" value="1"/>
</dbReference>
<protein>
    <submittedName>
        <fullName evidence="3">FHIPEP family type III secretion protein</fullName>
    </submittedName>
</protein>
<keyword evidence="2" id="KW-0812">Transmembrane</keyword>
<feature type="compositionally biased region" description="Polar residues" evidence="1">
    <location>
        <begin position="119"/>
        <end position="128"/>
    </location>
</feature>
<evidence type="ECO:0000256" key="1">
    <source>
        <dbReference type="SAM" id="MobiDB-lite"/>
    </source>
</evidence>